<dbReference type="GO" id="GO:0016020">
    <property type="term" value="C:membrane"/>
    <property type="evidence" value="ECO:0007669"/>
    <property type="project" value="InterPro"/>
</dbReference>
<dbReference type="PROSITE" id="PS00211">
    <property type="entry name" value="ABC_TRANSPORTER_1"/>
    <property type="match status" value="1"/>
</dbReference>
<reference evidence="6 7" key="1">
    <citation type="submission" date="2020-07" db="EMBL/GenBank/DDBJ databases">
        <title>Complete genome and description of Corynebacterium incognita strain Marseille-Q3630 sp. nov.</title>
        <authorList>
            <person name="Boxberger M."/>
        </authorList>
    </citation>
    <scope>NUCLEOTIDE SEQUENCE [LARGE SCALE GENOMIC DNA]</scope>
    <source>
        <strain evidence="6 7">Marseille-Q3630</strain>
    </source>
</reference>
<dbReference type="GO" id="GO:0005524">
    <property type="term" value="F:ATP binding"/>
    <property type="evidence" value="ECO:0007669"/>
    <property type="project" value="UniProtKB-KW"/>
</dbReference>
<keyword evidence="2" id="KW-0813">Transport</keyword>
<dbReference type="SMART" id="SM00382">
    <property type="entry name" value="AAA"/>
    <property type="match status" value="1"/>
</dbReference>
<keyword evidence="7" id="KW-1185">Reference proteome</keyword>
<dbReference type="SUPFAM" id="SSF52540">
    <property type="entry name" value="P-loop containing nucleoside triphosphate hydrolases"/>
    <property type="match status" value="1"/>
</dbReference>
<evidence type="ECO:0000313" key="7">
    <source>
        <dbReference type="Proteomes" id="UP000515743"/>
    </source>
</evidence>
<organism evidence="6 7">
    <name type="scientific">Corynebacterium incognita</name>
    <dbReference type="NCBI Taxonomy" id="2754725"/>
    <lineage>
        <taxon>Bacteria</taxon>
        <taxon>Bacillati</taxon>
        <taxon>Actinomycetota</taxon>
        <taxon>Actinomycetes</taxon>
        <taxon>Mycobacteriales</taxon>
        <taxon>Corynebacteriaceae</taxon>
        <taxon>Corynebacterium</taxon>
    </lineage>
</organism>
<evidence type="ECO:0000313" key="6">
    <source>
        <dbReference type="EMBL" id="QNE89958.1"/>
    </source>
</evidence>
<feature type="domain" description="ABC transporter" evidence="5">
    <location>
        <begin position="7"/>
        <end position="242"/>
    </location>
</feature>
<keyword evidence="3" id="KW-0547">Nucleotide-binding</keyword>
<dbReference type="PROSITE" id="PS50893">
    <property type="entry name" value="ABC_TRANSPORTER_2"/>
    <property type="match status" value="1"/>
</dbReference>
<dbReference type="KEGG" id="cik:H0194_02690"/>
<dbReference type="GO" id="GO:0016887">
    <property type="term" value="F:ATP hydrolysis activity"/>
    <property type="evidence" value="ECO:0007669"/>
    <property type="project" value="InterPro"/>
</dbReference>
<dbReference type="PANTHER" id="PTHR46743:SF2">
    <property type="entry name" value="TEICHOIC ACIDS EXPORT ATP-BINDING PROTEIN TAGH"/>
    <property type="match status" value="1"/>
</dbReference>
<dbReference type="GO" id="GO:0140359">
    <property type="term" value="F:ABC-type transporter activity"/>
    <property type="evidence" value="ECO:0007669"/>
    <property type="project" value="InterPro"/>
</dbReference>
<name>A0A7G7CQU2_9CORY</name>
<dbReference type="Proteomes" id="UP000515743">
    <property type="component" value="Chromosome"/>
</dbReference>
<dbReference type="InterPro" id="IPR003439">
    <property type="entry name" value="ABC_transporter-like_ATP-bd"/>
</dbReference>
<comment type="similarity">
    <text evidence="1">Belongs to the ABC transporter superfamily.</text>
</comment>
<dbReference type="CDD" id="cd03220">
    <property type="entry name" value="ABC_KpsT_Wzt"/>
    <property type="match status" value="1"/>
</dbReference>
<evidence type="ECO:0000256" key="4">
    <source>
        <dbReference type="ARBA" id="ARBA00022840"/>
    </source>
</evidence>
<dbReference type="Pfam" id="PF00005">
    <property type="entry name" value="ABC_tran"/>
    <property type="match status" value="1"/>
</dbReference>
<evidence type="ECO:0000256" key="3">
    <source>
        <dbReference type="ARBA" id="ARBA00022741"/>
    </source>
</evidence>
<dbReference type="PANTHER" id="PTHR46743">
    <property type="entry name" value="TEICHOIC ACIDS EXPORT ATP-BINDING PROTEIN TAGH"/>
    <property type="match status" value="1"/>
</dbReference>
<evidence type="ECO:0000259" key="5">
    <source>
        <dbReference type="PROSITE" id="PS50893"/>
    </source>
</evidence>
<proteinExistence type="inferred from homology"/>
<gene>
    <name evidence="6" type="ORF">H0194_02690</name>
</gene>
<evidence type="ECO:0000256" key="2">
    <source>
        <dbReference type="ARBA" id="ARBA00022448"/>
    </source>
</evidence>
<dbReference type="RefSeq" id="WP_185176332.1">
    <property type="nucleotide sequence ID" value="NZ_CP059404.1"/>
</dbReference>
<dbReference type="AlphaFoldDB" id="A0A7G7CQU2"/>
<protein>
    <submittedName>
        <fullName evidence="6">ABC transporter ATP-binding protein</fullName>
    </submittedName>
</protein>
<dbReference type="InterPro" id="IPR027417">
    <property type="entry name" value="P-loop_NTPase"/>
</dbReference>
<keyword evidence="4 6" id="KW-0067">ATP-binding</keyword>
<dbReference type="InterPro" id="IPR003593">
    <property type="entry name" value="AAA+_ATPase"/>
</dbReference>
<dbReference type="InterPro" id="IPR017871">
    <property type="entry name" value="ABC_transporter-like_CS"/>
</dbReference>
<sequence length="276" mass="30180">MLNKNTVVARNLSKTYTLSKSGSEVSLFGKKNRITVEALKDVSFVARAGESIGVVGHNGAGKSTLFRLISGGESPTTGQIYVSSQPTLLGVSSALQSQLSGRVNIRLGLLAMGLSPAEVESREASVSEWAEIGDAIDRPLTTYSSGMRARLVFAISTEVRRELLLIDEALSTGDKAFKDRATERMDSFLDSSGTVFLVSHGAGTIKDYCDRALWIHNGEIIMDDDATETSKTYVRWAQYRSKNMDKSANSLLEDCRNVYVKPQIVFESEAVSYLDW</sequence>
<dbReference type="EMBL" id="CP059404">
    <property type="protein sequence ID" value="QNE89958.1"/>
    <property type="molecule type" value="Genomic_DNA"/>
</dbReference>
<accession>A0A7G7CQU2</accession>
<dbReference type="Gene3D" id="3.40.50.300">
    <property type="entry name" value="P-loop containing nucleotide triphosphate hydrolases"/>
    <property type="match status" value="1"/>
</dbReference>
<dbReference type="InterPro" id="IPR050683">
    <property type="entry name" value="Bact_Polysacc_Export_ATP-bd"/>
</dbReference>
<evidence type="ECO:0000256" key="1">
    <source>
        <dbReference type="ARBA" id="ARBA00005417"/>
    </source>
</evidence>
<dbReference type="InterPro" id="IPR015860">
    <property type="entry name" value="ABC_transpr_TagH-like"/>
</dbReference>